<dbReference type="NCBIfam" id="TIGR01552">
    <property type="entry name" value="phd_fam"/>
    <property type="match status" value="1"/>
</dbReference>
<organism evidence="3 4">
    <name type="scientific">Neorhizobium huautlense</name>
    <dbReference type="NCBI Taxonomy" id="67774"/>
    <lineage>
        <taxon>Bacteria</taxon>
        <taxon>Pseudomonadati</taxon>
        <taxon>Pseudomonadota</taxon>
        <taxon>Alphaproteobacteria</taxon>
        <taxon>Hyphomicrobiales</taxon>
        <taxon>Rhizobiaceae</taxon>
        <taxon>Rhizobium/Agrobacterium group</taxon>
        <taxon>Neorhizobium</taxon>
    </lineage>
</organism>
<keyword evidence="4" id="KW-1185">Reference proteome</keyword>
<reference evidence="3 4" key="1">
    <citation type="submission" date="2023-07" db="EMBL/GenBank/DDBJ databases">
        <title>Sorghum-associated microbial communities from plants grown in Nebraska, USA.</title>
        <authorList>
            <person name="Schachtman D."/>
        </authorList>
    </citation>
    <scope>NUCLEOTIDE SEQUENCE [LARGE SCALE GENOMIC DNA]</scope>
    <source>
        <strain evidence="3 4">DS1307</strain>
    </source>
</reference>
<name>A0ABT9PYT6_9HYPH</name>
<dbReference type="Proteomes" id="UP001241472">
    <property type="component" value="Unassembled WGS sequence"/>
</dbReference>
<dbReference type="EMBL" id="JAUSRF010000015">
    <property type="protein sequence ID" value="MDP9839390.1"/>
    <property type="molecule type" value="Genomic_DNA"/>
</dbReference>
<proteinExistence type="inferred from homology"/>
<dbReference type="Gene3D" id="3.40.1620.10">
    <property type="entry name" value="YefM-like domain"/>
    <property type="match status" value="1"/>
</dbReference>
<evidence type="ECO:0000256" key="1">
    <source>
        <dbReference type="ARBA" id="ARBA00009981"/>
    </source>
</evidence>
<evidence type="ECO:0000313" key="3">
    <source>
        <dbReference type="EMBL" id="MDP9839390.1"/>
    </source>
</evidence>
<comment type="similarity">
    <text evidence="1">Belongs to the phD/YefM antitoxin family.</text>
</comment>
<gene>
    <name evidence="3" type="ORF">J2T09_004166</name>
</gene>
<dbReference type="InterPro" id="IPR036165">
    <property type="entry name" value="YefM-like_sf"/>
</dbReference>
<feature type="region of interest" description="Disordered" evidence="2">
    <location>
        <begin position="1"/>
        <end position="22"/>
    </location>
</feature>
<sequence length="81" mass="9061">MASFTLAELGHRSNEVAEATSDGPVEITTQGKRKFVLMTAEQFDRMRQGSSQKAQHIDDIEPREREELITALENVAERGNS</sequence>
<protein>
    <submittedName>
        <fullName evidence="3">Prevent-host-death family protein</fullName>
    </submittedName>
</protein>
<dbReference type="RefSeq" id="WP_306837906.1">
    <property type="nucleotide sequence ID" value="NZ_JAUSRF010000015.1"/>
</dbReference>
<accession>A0ABT9PYT6</accession>
<dbReference type="SUPFAM" id="SSF143120">
    <property type="entry name" value="YefM-like"/>
    <property type="match status" value="1"/>
</dbReference>
<comment type="caution">
    <text evidence="3">The sequence shown here is derived from an EMBL/GenBank/DDBJ whole genome shotgun (WGS) entry which is preliminary data.</text>
</comment>
<evidence type="ECO:0000313" key="4">
    <source>
        <dbReference type="Proteomes" id="UP001241472"/>
    </source>
</evidence>
<evidence type="ECO:0000256" key="2">
    <source>
        <dbReference type="SAM" id="MobiDB-lite"/>
    </source>
</evidence>